<proteinExistence type="predicted"/>
<reference evidence="1 2" key="2">
    <citation type="submission" date="2016-03" db="EMBL/GenBank/DDBJ databases">
        <title>New uncultured bacterium of the family Gallionellaceae from acid mine drainage: description and reconstruction of genome based on metagenomic analysis of microbial community.</title>
        <authorList>
            <person name="Kadnikov V."/>
            <person name="Ivasenko D."/>
            <person name="Beletsky A."/>
            <person name="Mardanov A."/>
            <person name="Danilova E."/>
            <person name="Pimenov N."/>
            <person name="Karnachuk O."/>
            <person name="Ravin N."/>
        </authorList>
    </citation>
    <scope>NUCLEOTIDE SEQUENCE [LARGE SCALE GENOMIC DNA]</scope>
    <source>
        <strain evidence="1">ShG14-8</strain>
    </source>
</reference>
<evidence type="ECO:0000313" key="2">
    <source>
        <dbReference type="Proteomes" id="UP000070578"/>
    </source>
</evidence>
<accession>A0A139BSW6</accession>
<gene>
    <name evidence="1" type="ORF">AWT59_1799</name>
</gene>
<name>A0A139BSW6_9PROT</name>
<organism evidence="1 2">
    <name type="scientific">Candidatus Gallionella acididurans</name>
    <dbReference type="NCBI Taxonomy" id="1796491"/>
    <lineage>
        <taxon>Bacteria</taxon>
        <taxon>Pseudomonadati</taxon>
        <taxon>Pseudomonadota</taxon>
        <taxon>Betaproteobacteria</taxon>
        <taxon>Nitrosomonadales</taxon>
        <taxon>Gallionellaceae</taxon>
        <taxon>Gallionella</taxon>
    </lineage>
</organism>
<dbReference type="EMBL" id="LSLI01000043">
    <property type="protein sequence ID" value="KXS32059.1"/>
    <property type="molecule type" value="Genomic_DNA"/>
</dbReference>
<comment type="caution">
    <text evidence="1">The sequence shown here is derived from an EMBL/GenBank/DDBJ whole genome shotgun (WGS) entry which is preliminary data.</text>
</comment>
<evidence type="ECO:0000313" key="1">
    <source>
        <dbReference type="EMBL" id="KXS32059.1"/>
    </source>
</evidence>
<dbReference type="AlphaFoldDB" id="A0A139BSW6"/>
<sequence length="48" mass="5668">MRAVHLLNAFPYPMTTSTKHMEYEQLRSDMNELKCEADQKGLLEMVHE</sequence>
<reference evidence="1 2" key="1">
    <citation type="submission" date="2016-02" db="EMBL/GenBank/DDBJ databases">
        <authorList>
            <person name="Wen L."/>
            <person name="He K."/>
            <person name="Yang H."/>
        </authorList>
    </citation>
    <scope>NUCLEOTIDE SEQUENCE [LARGE SCALE GENOMIC DNA]</scope>
    <source>
        <strain evidence="1">ShG14-8</strain>
    </source>
</reference>
<protein>
    <submittedName>
        <fullName evidence="1">Uncharacterized protein</fullName>
    </submittedName>
</protein>
<dbReference type="Proteomes" id="UP000070578">
    <property type="component" value="Unassembled WGS sequence"/>
</dbReference>